<dbReference type="SUPFAM" id="SSF46785">
    <property type="entry name" value="Winged helix' DNA-binding domain"/>
    <property type="match status" value="1"/>
</dbReference>
<keyword evidence="2" id="KW-0238">DNA-binding</keyword>
<dbReference type="AlphaFoldDB" id="A0A1A9GIC4"/>
<dbReference type="PANTHER" id="PTHR43537:SF24">
    <property type="entry name" value="GLUCONATE OPERON TRANSCRIPTIONAL REPRESSOR"/>
    <property type="match status" value="1"/>
</dbReference>
<evidence type="ECO:0000313" key="6">
    <source>
        <dbReference type="Proteomes" id="UP000077868"/>
    </source>
</evidence>
<dbReference type="SMART" id="SM00895">
    <property type="entry name" value="FCD"/>
    <property type="match status" value="1"/>
</dbReference>
<dbReference type="EMBL" id="CP015079">
    <property type="protein sequence ID" value="ANH38028.1"/>
    <property type="molecule type" value="Genomic_DNA"/>
</dbReference>
<dbReference type="GO" id="GO:0003700">
    <property type="term" value="F:DNA-binding transcription factor activity"/>
    <property type="evidence" value="ECO:0007669"/>
    <property type="project" value="InterPro"/>
</dbReference>
<sequence length="247" mass="26730">MAAIRRLSSRTRSAVFAPIGNAGRAVRVEKRLEEAIRSGVLADGERLPSEAELAALLGVAPVTAREALGALRTSGLVTTTRGRGGGSFVRRPNADDTDDIRRRLSAMSKVDLVDRGTYYASLLAACAELAAERADEEDVEDLRRLLPDLTSTDLGGWRHADTELHLALAALTQSARLSREVMRLEADFGALVRLPLFDDAHRVRVHAHQLEVVAAVAARDGDGARSSMRARVRRALEDLAELRVAVP</sequence>
<dbReference type="PATRIC" id="fig|1300347.3.peg.1595"/>
<dbReference type="InterPro" id="IPR036388">
    <property type="entry name" value="WH-like_DNA-bd_sf"/>
</dbReference>
<dbReference type="Pfam" id="PF07729">
    <property type="entry name" value="FCD"/>
    <property type="match status" value="1"/>
</dbReference>
<dbReference type="GO" id="GO:0003677">
    <property type="term" value="F:DNA binding"/>
    <property type="evidence" value="ECO:0007669"/>
    <property type="project" value="UniProtKB-KW"/>
</dbReference>
<keyword evidence="1" id="KW-0805">Transcription regulation</keyword>
<evidence type="ECO:0000256" key="3">
    <source>
        <dbReference type="ARBA" id="ARBA00023163"/>
    </source>
</evidence>
<dbReference type="KEGG" id="ndk:I601_1596"/>
<accession>A0A1A9GIC4</accession>
<evidence type="ECO:0000256" key="1">
    <source>
        <dbReference type="ARBA" id="ARBA00023015"/>
    </source>
</evidence>
<reference evidence="5 6" key="1">
    <citation type="submission" date="2016-03" db="EMBL/GenBank/DDBJ databases">
        <title>Complete genome sequence of a soil Actinobacterium, Nocardioides dokdonensis FR1436.</title>
        <authorList>
            <person name="Kwon S.-K."/>
            <person name="Kim K."/>
            <person name="Kim J.F."/>
        </authorList>
    </citation>
    <scope>NUCLEOTIDE SEQUENCE [LARGE SCALE GENOMIC DNA]</scope>
    <source>
        <strain evidence="5 6">FR1436</strain>
    </source>
</reference>
<dbReference type="InterPro" id="IPR000524">
    <property type="entry name" value="Tscrpt_reg_HTH_GntR"/>
</dbReference>
<evidence type="ECO:0000313" key="5">
    <source>
        <dbReference type="EMBL" id="ANH38028.1"/>
    </source>
</evidence>
<dbReference type="SUPFAM" id="SSF48008">
    <property type="entry name" value="GntR ligand-binding domain-like"/>
    <property type="match status" value="1"/>
</dbReference>
<dbReference type="RefSeq" id="WP_237089584.1">
    <property type="nucleotide sequence ID" value="NZ_CP015079.1"/>
</dbReference>
<dbReference type="PRINTS" id="PR00035">
    <property type="entry name" value="HTHGNTR"/>
</dbReference>
<keyword evidence="3" id="KW-0804">Transcription</keyword>
<evidence type="ECO:0000256" key="2">
    <source>
        <dbReference type="ARBA" id="ARBA00023125"/>
    </source>
</evidence>
<dbReference type="SMART" id="SM00345">
    <property type="entry name" value="HTH_GNTR"/>
    <property type="match status" value="1"/>
</dbReference>
<gene>
    <name evidence="5" type="primary">yegW</name>
    <name evidence="5" type="ORF">I601_1596</name>
</gene>
<organism evidence="5 6">
    <name type="scientific">Nocardioides dokdonensis FR1436</name>
    <dbReference type="NCBI Taxonomy" id="1300347"/>
    <lineage>
        <taxon>Bacteria</taxon>
        <taxon>Bacillati</taxon>
        <taxon>Actinomycetota</taxon>
        <taxon>Actinomycetes</taxon>
        <taxon>Propionibacteriales</taxon>
        <taxon>Nocardioidaceae</taxon>
        <taxon>Nocardioides</taxon>
    </lineage>
</organism>
<dbReference type="InterPro" id="IPR036390">
    <property type="entry name" value="WH_DNA-bd_sf"/>
</dbReference>
<name>A0A1A9GIC4_9ACTN</name>
<dbReference type="Gene3D" id="1.20.120.530">
    <property type="entry name" value="GntR ligand-binding domain-like"/>
    <property type="match status" value="1"/>
</dbReference>
<dbReference type="Proteomes" id="UP000077868">
    <property type="component" value="Chromosome"/>
</dbReference>
<dbReference type="PROSITE" id="PS50949">
    <property type="entry name" value="HTH_GNTR"/>
    <property type="match status" value="1"/>
</dbReference>
<dbReference type="InterPro" id="IPR008920">
    <property type="entry name" value="TF_FadR/GntR_C"/>
</dbReference>
<keyword evidence="6" id="KW-1185">Reference proteome</keyword>
<evidence type="ECO:0000259" key="4">
    <source>
        <dbReference type="PROSITE" id="PS50949"/>
    </source>
</evidence>
<dbReference type="Gene3D" id="1.10.10.10">
    <property type="entry name" value="Winged helix-like DNA-binding domain superfamily/Winged helix DNA-binding domain"/>
    <property type="match status" value="1"/>
</dbReference>
<feature type="domain" description="HTH gntR-type" evidence="4">
    <location>
        <begin position="22"/>
        <end position="92"/>
    </location>
</feature>
<dbReference type="InterPro" id="IPR011711">
    <property type="entry name" value="GntR_C"/>
</dbReference>
<protein>
    <submittedName>
        <fullName evidence="5">Putative HTH-type transcriptional regulator YegW</fullName>
    </submittedName>
</protein>
<dbReference type="PANTHER" id="PTHR43537">
    <property type="entry name" value="TRANSCRIPTIONAL REGULATOR, GNTR FAMILY"/>
    <property type="match status" value="1"/>
</dbReference>
<dbReference type="CDD" id="cd07377">
    <property type="entry name" value="WHTH_GntR"/>
    <property type="match status" value="1"/>
</dbReference>
<proteinExistence type="predicted"/>
<dbReference type="STRING" id="1300347.I601_1596"/>
<dbReference type="Pfam" id="PF00392">
    <property type="entry name" value="GntR"/>
    <property type="match status" value="1"/>
</dbReference>